<dbReference type="Proteomes" id="UP000245702">
    <property type="component" value="Unassembled WGS sequence"/>
</dbReference>
<protein>
    <submittedName>
        <fullName evidence="5">Bifunctional 3-demethylubiquinone-9 3-methyltransferase/ 2-octaprenyl-6-hydroxy phenol methylase</fullName>
    </submittedName>
</protein>
<dbReference type="RefSeq" id="WP_075756280.1">
    <property type="nucleotide sequence ID" value="NZ_CP146991.1"/>
</dbReference>
<dbReference type="GO" id="GO:0032259">
    <property type="term" value="P:methylation"/>
    <property type="evidence" value="ECO:0007669"/>
    <property type="project" value="UniProtKB-KW"/>
</dbReference>
<dbReference type="Gene3D" id="3.40.50.150">
    <property type="entry name" value="Vaccinia Virus protein VP39"/>
    <property type="match status" value="1"/>
</dbReference>
<keyword evidence="1 5" id="KW-0489">Methyltransferase</keyword>
<comment type="caution">
    <text evidence="5">The sequence shown here is derived from an EMBL/GenBank/DDBJ whole genome shotgun (WGS) entry which is preliminary data.</text>
</comment>
<evidence type="ECO:0000259" key="4">
    <source>
        <dbReference type="Pfam" id="PF13649"/>
    </source>
</evidence>
<dbReference type="InterPro" id="IPR029063">
    <property type="entry name" value="SAM-dependent_MTases_sf"/>
</dbReference>
<sequence>MKENYYAQSLNAQKLYQVYETEYSRVRQYLAAEINFVRNYLQGTERVLELGAGYGRIVKELAPSCQSIVGIDISKDNVDFGKEYLNDTPNAHLMVMDAHNLQFQELFDVVLCLQNALSAMKVVPVEFIKKVMDLLPNGGRAFFSSYSAKFWDHRLTWFQEQSEKGLLGKIDTVKTKDGIIICEDGFRATTHSPEDMDRFGKASGFVYEVTEVDESSIFLVVTKN</sequence>
<name>A0ABP2C5L6_9FIRM</name>
<reference evidence="5 6" key="1">
    <citation type="submission" date="2016-01" db="EMBL/GenBank/DDBJ databases">
        <authorList>
            <person name="Brown R."/>
        </authorList>
    </citation>
    <scope>NUCLEOTIDE SEQUENCE [LARGE SCALE GENOMIC DNA]</scope>
    <source>
        <strain evidence="5">Sporomusa sphaeroides DSM 2875</strain>
    </source>
</reference>
<organism evidence="5 6">
    <name type="scientific">Sporomusa sphaeroides DSM 2875</name>
    <dbReference type="NCBI Taxonomy" id="1337886"/>
    <lineage>
        <taxon>Bacteria</taxon>
        <taxon>Bacillati</taxon>
        <taxon>Bacillota</taxon>
        <taxon>Negativicutes</taxon>
        <taxon>Selenomonadales</taxon>
        <taxon>Sporomusaceae</taxon>
        <taxon>Sporomusa</taxon>
    </lineage>
</organism>
<keyword evidence="3" id="KW-0949">S-adenosyl-L-methionine</keyword>
<evidence type="ECO:0000256" key="2">
    <source>
        <dbReference type="ARBA" id="ARBA00022679"/>
    </source>
</evidence>
<dbReference type="PANTHER" id="PTHR43464">
    <property type="entry name" value="METHYLTRANSFERASE"/>
    <property type="match status" value="1"/>
</dbReference>
<feature type="domain" description="Methyltransferase" evidence="4">
    <location>
        <begin position="47"/>
        <end position="139"/>
    </location>
</feature>
<gene>
    <name evidence="5" type="ORF">SSPH_01779</name>
</gene>
<dbReference type="Pfam" id="PF13649">
    <property type="entry name" value="Methyltransf_25"/>
    <property type="match status" value="1"/>
</dbReference>
<accession>A0ABP2C5L6</accession>
<dbReference type="SUPFAM" id="SSF53335">
    <property type="entry name" value="S-adenosyl-L-methionine-dependent methyltransferases"/>
    <property type="match status" value="1"/>
</dbReference>
<evidence type="ECO:0000313" key="6">
    <source>
        <dbReference type="Proteomes" id="UP000245702"/>
    </source>
</evidence>
<proteinExistence type="predicted"/>
<evidence type="ECO:0000256" key="3">
    <source>
        <dbReference type="ARBA" id="ARBA00022691"/>
    </source>
</evidence>
<keyword evidence="6" id="KW-1185">Reference proteome</keyword>
<dbReference type="GO" id="GO:0008168">
    <property type="term" value="F:methyltransferase activity"/>
    <property type="evidence" value="ECO:0007669"/>
    <property type="project" value="UniProtKB-KW"/>
</dbReference>
<dbReference type="EMBL" id="FCOW01000008">
    <property type="protein sequence ID" value="CVK19132.1"/>
    <property type="molecule type" value="Genomic_DNA"/>
</dbReference>
<evidence type="ECO:0000313" key="5">
    <source>
        <dbReference type="EMBL" id="CVK19132.1"/>
    </source>
</evidence>
<dbReference type="CDD" id="cd02440">
    <property type="entry name" value="AdoMet_MTases"/>
    <property type="match status" value="1"/>
</dbReference>
<dbReference type="PANTHER" id="PTHR43464:SF19">
    <property type="entry name" value="UBIQUINONE BIOSYNTHESIS O-METHYLTRANSFERASE, MITOCHONDRIAL"/>
    <property type="match status" value="1"/>
</dbReference>
<keyword evidence="2" id="KW-0808">Transferase</keyword>
<evidence type="ECO:0000256" key="1">
    <source>
        <dbReference type="ARBA" id="ARBA00022603"/>
    </source>
</evidence>
<dbReference type="InterPro" id="IPR041698">
    <property type="entry name" value="Methyltransf_25"/>
</dbReference>